<dbReference type="Proteomes" id="UP000597338">
    <property type="component" value="Unassembled WGS sequence"/>
</dbReference>
<comment type="subcellular location">
    <subcellularLocation>
        <location evidence="1">Membrane</location>
        <topology evidence="1">Single-pass membrane protein</topology>
    </subcellularLocation>
</comment>
<evidence type="ECO:0000256" key="3">
    <source>
        <dbReference type="ARBA" id="ARBA00022692"/>
    </source>
</evidence>
<feature type="transmembrane region" description="Helical" evidence="6">
    <location>
        <begin position="6"/>
        <end position="26"/>
    </location>
</feature>
<protein>
    <submittedName>
        <fullName evidence="7">Membrane protein</fullName>
    </submittedName>
</protein>
<proteinExistence type="inferred from homology"/>
<dbReference type="SUPFAM" id="SSF140478">
    <property type="entry name" value="LemA-like"/>
    <property type="match status" value="1"/>
</dbReference>
<keyword evidence="4 6" id="KW-1133">Transmembrane helix</keyword>
<evidence type="ECO:0000313" key="7">
    <source>
        <dbReference type="EMBL" id="GGC49207.1"/>
    </source>
</evidence>
<evidence type="ECO:0000256" key="5">
    <source>
        <dbReference type="ARBA" id="ARBA00023136"/>
    </source>
</evidence>
<sequence>MYIIITILIIGIIVATTLIGIFNRFAKLRNMVKDAWSNIDVALKRRHDLIPNLVNTVKGYAAHEQETLHDVVAARNAAMAAPKGDINTQIKAEGELQQTLGKLFALSEAYPDLKANTNFLDLQQKLSEIEENLERSRRYYNSTVRENNTYGESFPGAVFAGMFRYQHFDFFEAEAADKENIDVDFKK</sequence>
<evidence type="ECO:0000256" key="1">
    <source>
        <dbReference type="ARBA" id="ARBA00004167"/>
    </source>
</evidence>
<evidence type="ECO:0000256" key="2">
    <source>
        <dbReference type="ARBA" id="ARBA00008854"/>
    </source>
</evidence>
<dbReference type="PANTHER" id="PTHR34478:SF1">
    <property type="entry name" value="PROTEIN LEMA"/>
    <property type="match status" value="1"/>
</dbReference>
<reference evidence="8" key="1">
    <citation type="journal article" date="2019" name="Int. J. Syst. Evol. Microbiol.">
        <title>The Global Catalogue of Microorganisms (GCM) 10K type strain sequencing project: providing services to taxonomists for standard genome sequencing and annotation.</title>
        <authorList>
            <consortium name="The Broad Institute Genomics Platform"/>
            <consortium name="The Broad Institute Genome Sequencing Center for Infectious Disease"/>
            <person name="Wu L."/>
            <person name="Ma J."/>
        </authorList>
    </citation>
    <scope>NUCLEOTIDE SEQUENCE [LARGE SCALE GENOMIC DNA]</scope>
    <source>
        <strain evidence="8">CGMCC 1.15342</strain>
    </source>
</reference>
<accession>A0ABQ1MYB0</accession>
<evidence type="ECO:0000256" key="6">
    <source>
        <dbReference type="SAM" id="Phobius"/>
    </source>
</evidence>
<dbReference type="RefSeq" id="WP_229717772.1">
    <property type="nucleotide sequence ID" value="NZ_BMIK01000033.1"/>
</dbReference>
<dbReference type="Gene3D" id="1.20.1440.20">
    <property type="entry name" value="LemA-like domain"/>
    <property type="match status" value="1"/>
</dbReference>
<gene>
    <name evidence="7" type="ORF">GCM10011386_46870</name>
</gene>
<dbReference type="EMBL" id="BMIK01000033">
    <property type="protein sequence ID" value="GGC49207.1"/>
    <property type="molecule type" value="Genomic_DNA"/>
</dbReference>
<dbReference type="InterPro" id="IPR007156">
    <property type="entry name" value="MamQ_LemA"/>
</dbReference>
<organism evidence="7 8">
    <name type="scientific">Parapedobacter defluvii</name>
    <dbReference type="NCBI Taxonomy" id="2045106"/>
    <lineage>
        <taxon>Bacteria</taxon>
        <taxon>Pseudomonadati</taxon>
        <taxon>Bacteroidota</taxon>
        <taxon>Sphingobacteriia</taxon>
        <taxon>Sphingobacteriales</taxon>
        <taxon>Sphingobacteriaceae</taxon>
        <taxon>Parapedobacter</taxon>
    </lineage>
</organism>
<dbReference type="PANTHER" id="PTHR34478">
    <property type="entry name" value="PROTEIN LEMA"/>
    <property type="match status" value="1"/>
</dbReference>
<evidence type="ECO:0000256" key="4">
    <source>
        <dbReference type="ARBA" id="ARBA00022989"/>
    </source>
</evidence>
<dbReference type="InterPro" id="IPR023353">
    <property type="entry name" value="LemA-like_dom_sf"/>
</dbReference>
<keyword evidence="5 6" id="KW-0472">Membrane</keyword>
<keyword evidence="3 6" id="KW-0812">Transmembrane</keyword>
<name>A0ABQ1MYB0_9SPHI</name>
<evidence type="ECO:0000313" key="8">
    <source>
        <dbReference type="Proteomes" id="UP000597338"/>
    </source>
</evidence>
<comment type="similarity">
    <text evidence="2">Belongs to the LemA family.</text>
</comment>
<dbReference type="Pfam" id="PF04011">
    <property type="entry name" value="LemA"/>
    <property type="match status" value="1"/>
</dbReference>
<keyword evidence="8" id="KW-1185">Reference proteome</keyword>
<comment type="caution">
    <text evidence="7">The sequence shown here is derived from an EMBL/GenBank/DDBJ whole genome shotgun (WGS) entry which is preliminary data.</text>
</comment>